<dbReference type="PANTHER" id="PTHR42951:SF4">
    <property type="entry name" value="ACYL-COENZYME A THIOESTERASE MBLAC2"/>
    <property type="match status" value="1"/>
</dbReference>
<accession>A0ABV5N5L3</accession>
<dbReference type="Proteomes" id="UP001589709">
    <property type="component" value="Unassembled WGS sequence"/>
</dbReference>
<sequence length="234" mass="24461">MRTRKLSPQLYQLDFEIGNAYLWRDTGSLTLIDTGTAGSGELIARSIEHLGWSTGDLDRVVLTHAHEDHAGAAAEIGAWGGVTVIAHRLDVPVVRGESVAARPAFQGAPEWERTLFETKPPLPPAPPAQVNQVLDEGDVLDFGGGAHVISVPGHTDGSIALYVPKTGVLFTGDALANPDGQTMVGVFNTDRDRAIASLHRLADLDVDTACFGHGDPVVGSASAALRGAAASCDG</sequence>
<dbReference type="PANTHER" id="PTHR42951">
    <property type="entry name" value="METALLO-BETA-LACTAMASE DOMAIN-CONTAINING"/>
    <property type="match status" value="1"/>
</dbReference>
<reference evidence="2 3" key="1">
    <citation type="submission" date="2024-09" db="EMBL/GenBank/DDBJ databases">
        <authorList>
            <person name="Sun Q."/>
            <person name="Mori K."/>
        </authorList>
    </citation>
    <scope>NUCLEOTIDE SEQUENCE [LARGE SCALE GENOMIC DNA]</scope>
    <source>
        <strain evidence="2 3">JCM 6917</strain>
    </source>
</reference>
<dbReference type="RefSeq" id="WP_381348400.1">
    <property type="nucleotide sequence ID" value="NZ_JBHMCY010000049.1"/>
</dbReference>
<feature type="domain" description="Metallo-beta-lactamase" evidence="1">
    <location>
        <begin position="17"/>
        <end position="213"/>
    </location>
</feature>
<dbReference type="SMART" id="SM00849">
    <property type="entry name" value="Lactamase_B"/>
    <property type="match status" value="1"/>
</dbReference>
<evidence type="ECO:0000313" key="3">
    <source>
        <dbReference type="Proteomes" id="UP001589709"/>
    </source>
</evidence>
<dbReference type="InterPro" id="IPR036866">
    <property type="entry name" value="RibonucZ/Hydroxyglut_hydro"/>
</dbReference>
<dbReference type="Gene3D" id="3.60.15.10">
    <property type="entry name" value="Ribonuclease Z/Hydroxyacylglutathione hydrolase-like"/>
    <property type="match status" value="1"/>
</dbReference>
<dbReference type="Pfam" id="PF00753">
    <property type="entry name" value="Lactamase_B"/>
    <property type="match status" value="1"/>
</dbReference>
<dbReference type="CDD" id="cd07721">
    <property type="entry name" value="yflN-like_MBL-fold"/>
    <property type="match status" value="1"/>
</dbReference>
<keyword evidence="3" id="KW-1185">Reference proteome</keyword>
<dbReference type="EMBL" id="JBHMCY010000049">
    <property type="protein sequence ID" value="MFB9465570.1"/>
    <property type="molecule type" value="Genomic_DNA"/>
</dbReference>
<organism evidence="2 3">
    <name type="scientific">Streptomyces cinereospinus</name>
    <dbReference type="NCBI Taxonomy" id="285561"/>
    <lineage>
        <taxon>Bacteria</taxon>
        <taxon>Bacillati</taxon>
        <taxon>Actinomycetota</taxon>
        <taxon>Actinomycetes</taxon>
        <taxon>Kitasatosporales</taxon>
        <taxon>Streptomycetaceae</taxon>
        <taxon>Streptomyces</taxon>
    </lineage>
</organism>
<protein>
    <submittedName>
        <fullName evidence="2">MBL fold metallo-hydrolase</fullName>
    </submittedName>
</protein>
<gene>
    <name evidence="2" type="ORF">ACFF45_23390</name>
</gene>
<name>A0ABV5N5L3_9ACTN</name>
<proteinExistence type="predicted"/>
<dbReference type="InterPro" id="IPR001279">
    <property type="entry name" value="Metallo-B-lactamas"/>
</dbReference>
<evidence type="ECO:0000259" key="1">
    <source>
        <dbReference type="SMART" id="SM00849"/>
    </source>
</evidence>
<dbReference type="InterPro" id="IPR050855">
    <property type="entry name" value="NDM-1-like"/>
</dbReference>
<comment type="caution">
    <text evidence="2">The sequence shown here is derived from an EMBL/GenBank/DDBJ whole genome shotgun (WGS) entry which is preliminary data.</text>
</comment>
<evidence type="ECO:0000313" key="2">
    <source>
        <dbReference type="EMBL" id="MFB9465570.1"/>
    </source>
</evidence>
<dbReference type="SUPFAM" id="SSF56281">
    <property type="entry name" value="Metallo-hydrolase/oxidoreductase"/>
    <property type="match status" value="1"/>
</dbReference>